<sequence length="93" mass="10770">MHKDNYTYPLDLTWSTEEMTSVLYFFNHVEKAYEAKVSASKLLDAYRTFKQVVPSKGEEKRLDKAFEQASGYSCYRAIQAAKEQPEGWVSFGK</sequence>
<name>A0A239X1X1_STRAI</name>
<dbReference type="KEGG" id="saco:SAME_01165"/>
<evidence type="ECO:0000313" key="3">
    <source>
        <dbReference type="Proteomes" id="UP000215144"/>
    </source>
</evidence>
<dbReference type="InterPro" id="IPR007920">
    <property type="entry name" value="UPF0223"/>
</dbReference>
<dbReference type="HAMAP" id="MF_01041">
    <property type="entry name" value="UPF0223"/>
    <property type="match status" value="1"/>
</dbReference>
<dbReference type="PIRSF" id="PIRSF037260">
    <property type="entry name" value="UPF0223"/>
    <property type="match status" value="1"/>
</dbReference>
<comment type="similarity">
    <text evidence="1">Belongs to the UPF0223 family.</text>
</comment>
<dbReference type="InterPro" id="IPR023324">
    <property type="entry name" value="BH2638-like_sf"/>
</dbReference>
<reference evidence="2 3" key="1">
    <citation type="submission" date="2017-06" db="EMBL/GenBank/DDBJ databases">
        <authorList>
            <consortium name="Pathogen Informatics"/>
        </authorList>
    </citation>
    <scope>NUCLEOTIDE SEQUENCE [LARGE SCALE GENOMIC DNA]</scope>
    <source>
        <strain evidence="2 3">NCTC11291</strain>
    </source>
</reference>
<dbReference type="Gene3D" id="1.10.220.80">
    <property type="entry name" value="BH2638-like"/>
    <property type="match status" value="1"/>
</dbReference>
<dbReference type="AlphaFoldDB" id="A0A239X1X1"/>
<proteinExistence type="inferred from homology"/>
<dbReference type="RefSeq" id="WP_095122637.1">
    <property type="nucleotide sequence ID" value="NZ_LT906454.1"/>
</dbReference>
<dbReference type="SUPFAM" id="SSF158504">
    <property type="entry name" value="BH2638-like"/>
    <property type="match status" value="1"/>
</dbReference>
<dbReference type="NCBIfam" id="NF003353">
    <property type="entry name" value="PRK04387.1"/>
    <property type="match status" value="1"/>
</dbReference>
<organism evidence="2 3">
    <name type="scientific">Streptococcus acidominimus</name>
    <dbReference type="NCBI Taxonomy" id="1326"/>
    <lineage>
        <taxon>Bacteria</taxon>
        <taxon>Bacillati</taxon>
        <taxon>Bacillota</taxon>
        <taxon>Bacilli</taxon>
        <taxon>Lactobacillales</taxon>
        <taxon>Streptococcaceae</taxon>
        <taxon>Streptococcus</taxon>
    </lineage>
</organism>
<dbReference type="Proteomes" id="UP000215144">
    <property type="component" value="Chromosome 1"/>
</dbReference>
<dbReference type="OrthoDB" id="1649074at2"/>
<dbReference type="Pfam" id="PF05256">
    <property type="entry name" value="UPF0223"/>
    <property type="match status" value="1"/>
</dbReference>
<accession>A0A239X1X1</accession>
<evidence type="ECO:0000313" key="2">
    <source>
        <dbReference type="EMBL" id="SNV40410.1"/>
    </source>
</evidence>
<dbReference type="EMBL" id="LT906454">
    <property type="protein sequence ID" value="SNV40410.1"/>
    <property type="molecule type" value="Genomic_DNA"/>
</dbReference>
<gene>
    <name evidence="2" type="ORF">SAMEA4504048_01165</name>
</gene>
<protein>
    <recommendedName>
        <fullName evidence="1">UPF0223 protein SAMEA4504048_01165</fullName>
    </recommendedName>
</protein>
<evidence type="ECO:0000256" key="1">
    <source>
        <dbReference type="HAMAP-Rule" id="MF_01041"/>
    </source>
</evidence>